<dbReference type="GO" id="GO:0016747">
    <property type="term" value="F:acyltransferase activity, transferring groups other than amino-acyl groups"/>
    <property type="evidence" value="ECO:0007669"/>
    <property type="project" value="InterPro"/>
</dbReference>
<evidence type="ECO:0000313" key="3">
    <source>
        <dbReference type="Proteomes" id="UP000253090"/>
    </source>
</evidence>
<organism evidence="2 3">
    <name type="scientific">Fontibacillus phaseoli</name>
    <dbReference type="NCBI Taxonomy" id="1416533"/>
    <lineage>
        <taxon>Bacteria</taxon>
        <taxon>Bacillati</taxon>
        <taxon>Bacillota</taxon>
        <taxon>Bacilli</taxon>
        <taxon>Bacillales</taxon>
        <taxon>Paenibacillaceae</taxon>
        <taxon>Fontibacillus</taxon>
    </lineage>
</organism>
<dbReference type="CDD" id="cd04301">
    <property type="entry name" value="NAT_SF"/>
    <property type="match status" value="1"/>
</dbReference>
<evidence type="ECO:0000313" key="2">
    <source>
        <dbReference type="EMBL" id="RCX21462.1"/>
    </source>
</evidence>
<dbReference type="OrthoDB" id="9775804at2"/>
<dbReference type="SUPFAM" id="SSF55729">
    <property type="entry name" value="Acyl-CoA N-acyltransferases (Nat)"/>
    <property type="match status" value="1"/>
</dbReference>
<dbReference type="Gene3D" id="3.40.630.30">
    <property type="match status" value="1"/>
</dbReference>
<dbReference type="RefSeq" id="WP_114496018.1">
    <property type="nucleotide sequence ID" value="NZ_QPJW01000002.1"/>
</dbReference>
<name>A0A369BIP3_9BACL</name>
<dbReference type="PANTHER" id="PTHR43451:SF1">
    <property type="entry name" value="ACETYLTRANSFERASE"/>
    <property type="match status" value="1"/>
</dbReference>
<keyword evidence="2" id="KW-0808">Transferase</keyword>
<feature type="domain" description="N-acetyltransferase" evidence="1">
    <location>
        <begin position="5"/>
        <end position="153"/>
    </location>
</feature>
<protein>
    <submittedName>
        <fullName evidence="2">GNAT family acetyltransferase</fullName>
    </submittedName>
</protein>
<dbReference type="InterPro" id="IPR052564">
    <property type="entry name" value="N-acetyltrans/Recomb-assoc"/>
</dbReference>
<comment type="caution">
    <text evidence="2">The sequence shown here is derived from an EMBL/GenBank/DDBJ whole genome shotgun (WGS) entry which is preliminary data.</text>
</comment>
<keyword evidence="3" id="KW-1185">Reference proteome</keyword>
<dbReference type="PROSITE" id="PS51186">
    <property type="entry name" value="GNAT"/>
    <property type="match status" value="1"/>
</dbReference>
<dbReference type="EMBL" id="QPJW01000002">
    <property type="protein sequence ID" value="RCX21462.1"/>
    <property type="molecule type" value="Genomic_DNA"/>
</dbReference>
<accession>A0A369BIP3</accession>
<evidence type="ECO:0000259" key="1">
    <source>
        <dbReference type="PROSITE" id="PS51186"/>
    </source>
</evidence>
<dbReference type="InterPro" id="IPR000182">
    <property type="entry name" value="GNAT_dom"/>
</dbReference>
<dbReference type="PANTHER" id="PTHR43451">
    <property type="entry name" value="ACETYLTRANSFERASE (GNAT) FAMILY PROTEIN"/>
    <property type="match status" value="1"/>
</dbReference>
<proteinExistence type="predicted"/>
<sequence>MRQNIIIREFVKDDCHQISTIISDNLIHVNSRDYGDKIINNMLSIFTPEYIMGLSKTRKMFVAVIEDIVVGTASLDRDTIYMVFVDKDRHKSGIGRELIRHIERMALDSGVATLQLPSSLTAQSFYKKLGYLDMDVVESEQYGRDIIMIKKLDRRDADLEVSNGLEDL</sequence>
<dbReference type="Proteomes" id="UP000253090">
    <property type="component" value="Unassembled WGS sequence"/>
</dbReference>
<dbReference type="Pfam" id="PF13673">
    <property type="entry name" value="Acetyltransf_10"/>
    <property type="match status" value="1"/>
</dbReference>
<dbReference type="AlphaFoldDB" id="A0A369BIP3"/>
<reference evidence="2 3" key="1">
    <citation type="submission" date="2018-07" db="EMBL/GenBank/DDBJ databases">
        <title>Genomic Encyclopedia of Type Strains, Phase III (KMG-III): the genomes of soil and plant-associated and newly described type strains.</title>
        <authorList>
            <person name="Whitman W."/>
        </authorList>
    </citation>
    <scope>NUCLEOTIDE SEQUENCE [LARGE SCALE GENOMIC DNA]</scope>
    <source>
        <strain evidence="2 3">CECT 8333</strain>
    </source>
</reference>
<dbReference type="InterPro" id="IPR016181">
    <property type="entry name" value="Acyl_CoA_acyltransferase"/>
</dbReference>
<gene>
    <name evidence="2" type="ORF">DFP94_102215</name>
</gene>